<evidence type="ECO:0000313" key="3">
    <source>
        <dbReference type="Proteomes" id="UP000256650"/>
    </source>
</evidence>
<proteinExistence type="predicted"/>
<keyword evidence="1" id="KW-1133">Transmembrane helix</keyword>
<keyword evidence="3" id="KW-1185">Reference proteome</keyword>
<evidence type="ECO:0000256" key="1">
    <source>
        <dbReference type="SAM" id="Phobius"/>
    </source>
</evidence>
<dbReference type="AlphaFoldDB" id="A0A3D8IBI1"/>
<protein>
    <submittedName>
        <fullName evidence="2">Uncharacterized protein</fullName>
    </submittedName>
</protein>
<keyword evidence="1" id="KW-0812">Transmembrane</keyword>
<gene>
    <name evidence="2" type="ORF">CQA43_06490</name>
</gene>
<dbReference type="EMBL" id="NXLS01000006">
    <property type="protein sequence ID" value="RDU62543.1"/>
    <property type="molecule type" value="Genomic_DNA"/>
</dbReference>
<sequence>MFAMESHTKAFALLEFLIFILVLGILVSAMLGSLAVIGLENFRIVQDVDIYNVPICNKIVEHCVFRSSLLDSTLVYEMNATIP</sequence>
<name>A0A3D8IBI1_9HELI</name>
<dbReference type="Proteomes" id="UP000256650">
    <property type="component" value="Unassembled WGS sequence"/>
</dbReference>
<accession>A0A3D8IBI1</accession>
<feature type="transmembrane region" description="Helical" evidence="1">
    <location>
        <begin position="12"/>
        <end position="39"/>
    </location>
</feature>
<reference evidence="2 3" key="1">
    <citation type="submission" date="2018-04" db="EMBL/GenBank/DDBJ databases">
        <title>Novel Campyloabacter and Helicobacter Species and Strains.</title>
        <authorList>
            <person name="Mannion A.J."/>
            <person name="Shen Z."/>
            <person name="Fox J.G."/>
        </authorList>
    </citation>
    <scope>NUCLEOTIDE SEQUENCE [LARGE SCALE GENOMIC DNA]</scope>
    <source>
        <strain evidence="2 3">MIT 99-5101</strain>
    </source>
</reference>
<keyword evidence="1" id="KW-0472">Membrane</keyword>
<comment type="caution">
    <text evidence="2">The sequence shown here is derived from an EMBL/GenBank/DDBJ whole genome shotgun (WGS) entry which is preliminary data.</text>
</comment>
<organism evidence="2 3">
    <name type="scientific">Helicobacter ganmani</name>
    <dbReference type="NCBI Taxonomy" id="60246"/>
    <lineage>
        <taxon>Bacteria</taxon>
        <taxon>Pseudomonadati</taxon>
        <taxon>Campylobacterota</taxon>
        <taxon>Epsilonproteobacteria</taxon>
        <taxon>Campylobacterales</taxon>
        <taxon>Helicobacteraceae</taxon>
        <taxon>Helicobacter</taxon>
    </lineage>
</organism>
<evidence type="ECO:0000313" key="2">
    <source>
        <dbReference type="EMBL" id="RDU62543.1"/>
    </source>
</evidence>